<dbReference type="RefSeq" id="WP_111342185.1">
    <property type="nucleotide sequence ID" value="NZ_QLII01000001.1"/>
</dbReference>
<accession>A0A327NJW2</accession>
<comment type="caution">
    <text evidence="1">The sequence shown here is derived from an EMBL/GenBank/DDBJ whole genome shotgun (WGS) entry which is preliminary data.</text>
</comment>
<reference evidence="1 2" key="1">
    <citation type="submission" date="2018-06" db="EMBL/GenBank/DDBJ databases">
        <title>Spirosoma sp. HMF3257 Genome sequencing and assembly.</title>
        <authorList>
            <person name="Kang H."/>
            <person name="Cha I."/>
            <person name="Kim H."/>
            <person name="Kang J."/>
            <person name="Joh K."/>
        </authorList>
    </citation>
    <scope>NUCLEOTIDE SEQUENCE [LARGE SCALE GENOMIC DNA]</scope>
    <source>
        <strain evidence="1 2">HMF3257</strain>
    </source>
</reference>
<evidence type="ECO:0000313" key="2">
    <source>
        <dbReference type="Proteomes" id="UP000249016"/>
    </source>
</evidence>
<organism evidence="1 2">
    <name type="scientific">Spirosoma telluris</name>
    <dbReference type="NCBI Taxonomy" id="2183553"/>
    <lineage>
        <taxon>Bacteria</taxon>
        <taxon>Pseudomonadati</taxon>
        <taxon>Bacteroidota</taxon>
        <taxon>Cytophagia</taxon>
        <taxon>Cytophagales</taxon>
        <taxon>Cytophagaceae</taxon>
        <taxon>Spirosoma</taxon>
    </lineage>
</organism>
<dbReference type="AlphaFoldDB" id="A0A327NJW2"/>
<protein>
    <submittedName>
        <fullName evidence="1">Uncharacterized protein</fullName>
    </submittedName>
</protein>
<proteinExistence type="predicted"/>
<keyword evidence="2" id="KW-1185">Reference proteome</keyword>
<evidence type="ECO:0000313" key="1">
    <source>
        <dbReference type="EMBL" id="RAI74679.1"/>
    </source>
</evidence>
<dbReference type="EMBL" id="QLII01000001">
    <property type="protein sequence ID" value="RAI74679.1"/>
    <property type="molecule type" value="Genomic_DNA"/>
</dbReference>
<dbReference type="Proteomes" id="UP000249016">
    <property type="component" value="Unassembled WGS sequence"/>
</dbReference>
<sequence>MIAEEPKKEDRHKQAIAIVKQMVANKKAAEKEAIENYKNNPAKQALVAELDRKNAERGTPIARL</sequence>
<name>A0A327NJW2_9BACT</name>
<gene>
    <name evidence="1" type="ORF">HMF3257_11155</name>
</gene>